<feature type="region of interest" description="Disordered" evidence="1">
    <location>
        <begin position="79"/>
        <end position="98"/>
    </location>
</feature>
<evidence type="ECO:0000259" key="2">
    <source>
        <dbReference type="Pfam" id="PF03713"/>
    </source>
</evidence>
<sequence>MDGRSGVPGGRPGHLRRRDVPVRAGPHRPTRLGAAERARPVDPALTRRRVRPGLPGRARRAALALAALLAATGCAADPGPTAPTPTAPPTASAPTPGGDCARCAPAPADVPFLRAMVAHHDRTRVVAAAATGRITDVELRTLVAAVDVTEADELATMRRWLAAAPDGGATGPAGHHPHHDAHHDVQGTQGAAATADPDLARLRAAPAGRFDAVLVEVLTAHQRAAVTLARAHLPVAEGPEVRDLADRIARSRAAQLRLLAGLPAA</sequence>
<evidence type="ECO:0000256" key="1">
    <source>
        <dbReference type="SAM" id="MobiDB-lite"/>
    </source>
</evidence>
<dbReference type="Pfam" id="PF03713">
    <property type="entry name" value="DUF305"/>
    <property type="match status" value="1"/>
</dbReference>
<feature type="compositionally biased region" description="Low complexity" evidence="1">
    <location>
        <begin position="89"/>
        <end position="98"/>
    </location>
</feature>
<feature type="domain" description="DUF305" evidence="2">
    <location>
        <begin position="109"/>
        <end position="259"/>
    </location>
</feature>
<reference evidence="3 4" key="1">
    <citation type="submission" date="2015-01" db="EMBL/GenBank/DDBJ databases">
        <title>Sequencing and annotation of Micromonospora carbonacea strain JXNU-1 genome.</title>
        <authorList>
            <person name="Long Z."/>
            <person name="Huang Y."/>
            <person name="Jiang Y."/>
        </authorList>
    </citation>
    <scope>NUCLEOTIDE SEQUENCE [LARGE SCALE GENOMIC DNA]</scope>
    <source>
        <strain evidence="3 4">JXNU-1</strain>
    </source>
</reference>
<accession>A0A0D0W2N3</accession>
<proteinExistence type="predicted"/>
<feature type="region of interest" description="Disordered" evidence="1">
    <location>
        <begin position="165"/>
        <end position="193"/>
    </location>
</feature>
<dbReference type="PANTHER" id="PTHR36933">
    <property type="entry name" value="SLL0788 PROTEIN"/>
    <property type="match status" value="1"/>
</dbReference>
<gene>
    <name evidence="3" type="ORF">TK50_15295</name>
</gene>
<dbReference type="Gene3D" id="1.20.1260.10">
    <property type="match status" value="1"/>
</dbReference>
<dbReference type="AlphaFoldDB" id="A0A0D0W2N3"/>
<name>A0A0D0W2N3_9ACTN</name>
<dbReference type="EMBL" id="JXSX01000001">
    <property type="protein sequence ID" value="KIR67003.1"/>
    <property type="molecule type" value="Genomic_DNA"/>
</dbReference>
<dbReference type="PATRIC" id="fig|47853.6.peg.3231"/>
<evidence type="ECO:0000313" key="4">
    <source>
        <dbReference type="Proteomes" id="UP000032254"/>
    </source>
</evidence>
<comment type="caution">
    <text evidence="3">The sequence shown here is derived from an EMBL/GenBank/DDBJ whole genome shotgun (WGS) entry which is preliminary data.</text>
</comment>
<dbReference type="PANTHER" id="PTHR36933:SF1">
    <property type="entry name" value="SLL0788 PROTEIN"/>
    <property type="match status" value="1"/>
</dbReference>
<dbReference type="InterPro" id="IPR005183">
    <property type="entry name" value="DUF305_CopM-like"/>
</dbReference>
<keyword evidence="4" id="KW-1185">Reference proteome</keyword>
<evidence type="ECO:0000313" key="3">
    <source>
        <dbReference type="EMBL" id="KIR67003.1"/>
    </source>
</evidence>
<feature type="compositionally biased region" description="Gly residues" evidence="1">
    <location>
        <begin position="1"/>
        <end position="12"/>
    </location>
</feature>
<dbReference type="InterPro" id="IPR012347">
    <property type="entry name" value="Ferritin-like"/>
</dbReference>
<dbReference type="Proteomes" id="UP000032254">
    <property type="component" value="Unassembled WGS sequence"/>
</dbReference>
<feature type="region of interest" description="Disordered" evidence="1">
    <location>
        <begin position="1"/>
        <end position="53"/>
    </location>
</feature>
<protein>
    <recommendedName>
        <fullName evidence="2">DUF305 domain-containing protein</fullName>
    </recommendedName>
</protein>
<organism evidence="3 4">
    <name type="scientific">Micromonospora haikouensis</name>
    <dbReference type="NCBI Taxonomy" id="686309"/>
    <lineage>
        <taxon>Bacteria</taxon>
        <taxon>Bacillati</taxon>
        <taxon>Actinomycetota</taxon>
        <taxon>Actinomycetes</taxon>
        <taxon>Micromonosporales</taxon>
        <taxon>Micromonosporaceae</taxon>
        <taxon>Micromonospora</taxon>
    </lineage>
</organism>